<dbReference type="GO" id="GO:0140359">
    <property type="term" value="F:ABC-type transporter activity"/>
    <property type="evidence" value="ECO:0007669"/>
    <property type="project" value="InterPro"/>
</dbReference>
<proteinExistence type="predicted"/>
<dbReference type="EMBL" id="FOCX01000008">
    <property type="protein sequence ID" value="SEO12058.1"/>
    <property type="molecule type" value="Genomic_DNA"/>
</dbReference>
<dbReference type="RefSeq" id="WP_092659812.1">
    <property type="nucleotide sequence ID" value="NZ_FOCX01000008.1"/>
</dbReference>
<name>A0A1H8M4F6_9EURY</name>
<feature type="transmembrane region" description="Helical" evidence="1">
    <location>
        <begin position="46"/>
        <end position="73"/>
    </location>
</feature>
<dbReference type="Proteomes" id="UP000198775">
    <property type="component" value="Unassembled WGS sequence"/>
</dbReference>
<dbReference type="AlphaFoldDB" id="A0A1H8M4F6"/>
<dbReference type="Pfam" id="PF12679">
    <property type="entry name" value="ABC2_membrane_2"/>
    <property type="match status" value="1"/>
</dbReference>
<evidence type="ECO:0000313" key="3">
    <source>
        <dbReference type="Proteomes" id="UP000198775"/>
    </source>
</evidence>
<dbReference type="OrthoDB" id="313530at2157"/>
<evidence type="ECO:0000313" key="2">
    <source>
        <dbReference type="EMBL" id="SEO12058.1"/>
    </source>
</evidence>
<accession>A0A1H8M4F6</accession>
<reference evidence="3" key="1">
    <citation type="submission" date="2016-10" db="EMBL/GenBank/DDBJ databases">
        <authorList>
            <person name="Varghese N."/>
            <person name="Submissions S."/>
        </authorList>
    </citation>
    <scope>NUCLEOTIDE SEQUENCE [LARGE SCALE GENOMIC DNA]</scope>
    <source>
        <strain evidence="3">IBRC-M 10043</strain>
    </source>
</reference>
<keyword evidence="1" id="KW-0472">Membrane</keyword>
<feature type="transmembrane region" description="Helical" evidence="1">
    <location>
        <begin position="244"/>
        <end position="265"/>
    </location>
</feature>
<gene>
    <name evidence="2" type="ORF">SAMN05216388_1008111</name>
</gene>
<feature type="transmembrane region" description="Helical" evidence="1">
    <location>
        <begin position="177"/>
        <end position="203"/>
    </location>
</feature>
<keyword evidence="3" id="KW-1185">Reference proteome</keyword>
<sequence>MIREHVLAIAQREFETVFRTRLLVLLSVGFVGLVAGVAWLDPPPAYLALSFDLLTPLETLVPVLAFAFGYRSLLGDRERGELARLRTYPVDYRLYVLGVYVGRAVALLGVVLVGLAVAALVVPLTGTESLTAVATFGTADSPTLFLRFVVLTAAFALVALALALLVSAAVRSTWNGLALATGAVLALVVGIDGALVGAITATLPAPDLTASLLAFSPTSAYRGLAFAFVFAPGGVTVPGGPPTVISSLALCGWFLGALVLAGALVRR</sequence>
<protein>
    <submittedName>
        <fullName evidence="2">ABC-type transport system involved in multi-copper enzyme maturation, permease component</fullName>
    </submittedName>
</protein>
<feature type="transmembrane region" description="Helical" evidence="1">
    <location>
        <begin position="21"/>
        <end position="40"/>
    </location>
</feature>
<dbReference type="GO" id="GO:0005886">
    <property type="term" value="C:plasma membrane"/>
    <property type="evidence" value="ECO:0007669"/>
    <property type="project" value="UniProtKB-SubCell"/>
</dbReference>
<feature type="transmembrane region" description="Helical" evidence="1">
    <location>
        <begin position="144"/>
        <end position="165"/>
    </location>
</feature>
<feature type="transmembrane region" description="Helical" evidence="1">
    <location>
        <begin position="94"/>
        <end position="124"/>
    </location>
</feature>
<keyword evidence="1" id="KW-0812">Transmembrane</keyword>
<keyword evidence="1" id="KW-1133">Transmembrane helix</keyword>
<evidence type="ECO:0000256" key="1">
    <source>
        <dbReference type="SAM" id="Phobius"/>
    </source>
</evidence>
<organism evidence="2 3">
    <name type="scientific">Halorientalis persicus</name>
    <dbReference type="NCBI Taxonomy" id="1367881"/>
    <lineage>
        <taxon>Archaea</taxon>
        <taxon>Methanobacteriati</taxon>
        <taxon>Methanobacteriota</taxon>
        <taxon>Stenosarchaea group</taxon>
        <taxon>Halobacteria</taxon>
        <taxon>Halobacteriales</taxon>
        <taxon>Haloarculaceae</taxon>
        <taxon>Halorientalis</taxon>
    </lineage>
</organism>